<dbReference type="GeneTree" id="ENSGT00940000165052"/>
<dbReference type="Ensembl" id="ENSMGAT00000036497.1">
    <property type="protein sequence ID" value="ENSMGAP00000025117.1"/>
    <property type="gene ID" value="ENSMGAG00000019739.1"/>
</dbReference>
<organism evidence="3 4">
    <name type="scientific">Meleagris gallopavo</name>
    <name type="common">Wild turkey</name>
    <dbReference type="NCBI Taxonomy" id="9103"/>
    <lineage>
        <taxon>Eukaryota</taxon>
        <taxon>Metazoa</taxon>
        <taxon>Chordata</taxon>
        <taxon>Craniata</taxon>
        <taxon>Vertebrata</taxon>
        <taxon>Euteleostomi</taxon>
        <taxon>Archelosauria</taxon>
        <taxon>Archosauria</taxon>
        <taxon>Dinosauria</taxon>
        <taxon>Saurischia</taxon>
        <taxon>Theropoda</taxon>
        <taxon>Coelurosauria</taxon>
        <taxon>Aves</taxon>
        <taxon>Neognathae</taxon>
        <taxon>Galloanserae</taxon>
        <taxon>Galliformes</taxon>
        <taxon>Phasianidae</taxon>
        <taxon>Meleagridinae</taxon>
        <taxon>Meleagris</taxon>
    </lineage>
</organism>
<protein>
    <submittedName>
        <fullName evidence="3">Uncharacterized protein</fullName>
    </submittedName>
</protein>
<dbReference type="AlphaFoldDB" id="A0A803Y020"/>
<evidence type="ECO:0000256" key="2">
    <source>
        <dbReference type="SAM" id="Phobius"/>
    </source>
</evidence>
<dbReference type="Proteomes" id="UP000001645">
    <property type="component" value="Unplaced"/>
</dbReference>
<feature type="region of interest" description="Disordered" evidence="1">
    <location>
        <begin position="1"/>
        <end position="35"/>
    </location>
</feature>
<keyword evidence="2" id="KW-0472">Membrane</keyword>
<evidence type="ECO:0000313" key="4">
    <source>
        <dbReference type="Proteomes" id="UP000001645"/>
    </source>
</evidence>
<name>A0A803Y020_MELGA</name>
<evidence type="ECO:0000313" key="3">
    <source>
        <dbReference type="Ensembl" id="ENSMGAP00000025117.1"/>
    </source>
</evidence>
<reference evidence="3" key="1">
    <citation type="journal article" date="2010" name="PLoS Biol.">
        <title>Multi-platform next-generation sequencing of the domestic turkey (Meleagris gallopavo): genome assembly and analysis.</title>
        <authorList>
            <person name="Dalloul R.A."/>
            <person name="Long J.A."/>
            <person name="Zimin A.V."/>
            <person name="Aslam L."/>
            <person name="Beal K."/>
            <person name="Blomberg L.A."/>
            <person name="Bouffard P."/>
            <person name="Burt D.W."/>
            <person name="Crasta O."/>
            <person name="Crooijmans R.P."/>
            <person name="Cooper K."/>
            <person name="Coulombe R.A."/>
            <person name="De S."/>
            <person name="Delany M.E."/>
            <person name="Dodgson J.B."/>
            <person name="Dong J.J."/>
            <person name="Evans C."/>
            <person name="Frederickson K.M."/>
            <person name="Flicek P."/>
            <person name="Florea L."/>
            <person name="Folkerts O."/>
            <person name="Groenen M.A."/>
            <person name="Harkins T.T."/>
            <person name="Herrero J."/>
            <person name="Hoffmann S."/>
            <person name="Megens H.J."/>
            <person name="Jiang A."/>
            <person name="de Jong P."/>
            <person name="Kaiser P."/>
            <person name="Kim H."/>
            <person name="Kim K.W."/>
            <person name="Kim S."/>
            <person name="Langenberger D."/>
            <person name="Lee M.K."/>
            <person name="Lee T."/>
            <person name="Mane S."/>
            <person name="Marcais G."/>
            <person name="Marz M."/>
            <person name="McElroy A.P."/>
            <person name="Modise T."/>
            <person name="Nefedov M."/>
            <person name="Notredame C."/>
            <person name="Paton I.R."/>
            <person name="Payne W.S."/>
            <person name="Pertea G."/>
            <person name="Prickett D."/>
            <person name="Puiu D."/>
            <person name="Qioa D."/>
            <person name="Raineri E."/>
            <person name="Ruffier M."/>
            <person name="Salzberg S.L."/>
            <person name="Schatz M.C."/>
            <person name="Scheuring C."/>
            <person name="Schmidt C.J."/>
            <person name="Schroeder S."/>
            <person name="Searle S.M."/>
            <person name="Smith E.J."/>
            <person name="Smith J."/>
            <person name="Sonstegard T.S."/>
            <person name="Stadler P.F."/>
            <person name="Tafer H."/>
            <person name="Tu Z.J."/>
            <person name="Van Tassell C.P."/>
            <person name="Vilella A.J."/>
            <person name="Williams K.P."/>
            <person name="Yorke J.A."/>
            <person name="Zhang L."/>
            <person name="Zhang H.B."/>
            <person name="Zhang X."/>
            <person name="Zhang Y."/>
            <person name="Reed K.M."/>
        </authorList>
    </citation>
    <scope>NUCLEOTIDE SEQUENCE [LARGE SCALE GENOMIC DNA]</scope>
</reference>
<evidence type="ECO:0000256" key="1">
    <source>
        <dbReference type="SAM" id="MobiDB-lite"/>
    </source>
</evidence>
<feature type="compositionally biased region" description="Pro residues" evidence="1">
    <location>
        <begin position="19"/>
        <end position="35"/>
    </location>
</feature>
<reference evidence="3" key="3">
    <citation type="submission" date="2025-09" db="UniProtKB">
        <authorList>
            <consortium name="Ensembl"/>
        </authorList>
    </citation>
    <scope>IDENTIFICATION</scope>
</reference>
<sequence>MFSKKSYDGPPAGYGPPTGYGPPPADYGYGSPPPGSYYVEDTPQHFYKWTSPPGVVRGLQAGVLVLCIAIFACVASTLRVLHGPDFGWGRCEVPALCWGGTGAAGSWQQGWLCCIPAP</sequence>
<keyword evidence="2" id="KW-0812">Transmembrane</keyword>
<reference evidence="3" key="2">
    <citation type="submission" date="2025-08" db="UniProtKB">
        <authorList>
            <consortium name="Ensembl"/>
        </authorList>
    </citation>
    <scope>IDENTIFICATION</scope>
</reference>
<proteinExistence type="predicted"/>
<accession>A0A803Y020</accession>
<feature type="compositionally biased region" description="Low complexity" evidence="1">
    <location>
        <begin position="8"/>
        <end position="17"/>
    </location>
</feature>
<keyword evidence="4" id="KW-1185">Reference proteome</keyword>
<keyword evidence="2" id="KW-1133">Transmembrane helix</keyword>
<feature type="transmembrane region" description="Helical" evidence="2">
    <location>
        <begin position="59"/>
        <end position="81"/>
    </location>
</feature>
<dbReference type="InParanoid" id="A0A803Y020"/>